<keyword evidence="4 5" id="KW-0472">Membrane</keyword>
<name>W7INM6_9PSEU</name>
<protein>
    <recommendedName>
        <fullName evidence="8">4-hydroxybenzoate polyprenyltransferase</fullName>
    </recommendedName>
</protein>
<comment type="subcellular location">
    <subcellularLocation>
        <location evidence="1">Membrane</location>
        <topology evidence="1">Multi-pass membrane protein</topology>
    </subcellularLocation>
</comment>
<evidence type="ECO:0000313" key="7">
    <source>
        <dbReference type="Proteomes" id="UP000019277"/>
    </source>
</evidence>
<evidence type="ECO:0000256" key="3">
    <source>
        <dbReference type="ARBA" id="ARBA00022989"/>
    </source>
</evidence>
<evidence type="ECO:0000313" key="6">
    <source>
        <dbReference type="EMBL" id="EWC62495.1"/>
    </source>
</evidence>
<gene>
    <name evidence="6" type="ORF">UO65_2182</name>
</gene>
<feature type="transmembrane region" description="Helical" evidence="5">
    <location>
        <begin position="209"/>
        <end position="227"/>
    </location>
</feature>
<evidence type="ECO:0000256" key="2">
    <source>
        <dbReference type="ARBA" id="ARBA00022692"/>
    </source>
</evidence>
<dbReference type="GO" id="GO:0016020">
    <property type="term" value="C:membrane"/>
    <property type="evidence" value="ECO:0007669"/>
    <property type="project" value="UniProtKB-SubCell"/>
</dbReference>
<keyword evidence="7" id="KW-1185">Reference proteome</keyword>
<dbReference type="STRING" id="909613.UO65_2182"/>
<accession>W7INM6</accession>
<reference evidence="6 7" key="1">
    <citation type="journal article" date="2014" name="Genome Announc.">
        <title>Draft Genome Sequence of the Antitrypanosomally Active Sponge-Associated Bacterium Actinokineospora sp. Strain EG49.</title>
        <authorList>
            <person name="Harjes J."/>
            <person name="Ryu T."/>
            <person name="Abdelmohsen U.R."/>
            <person name="Moitinho-Silva L."/>
            <person name="Horn H."/>
            <person name="Ravasi T."/>
            <person name="Hentschel U."/>
        </authorList>
    </citation>
    <scope>NUCLEOTIDE SEQUENCE [LARGE SCALE GENOMIC DNA]</scope>
    <source>
        <strain evidence="6 7">EG49</strain>
    </source>
</reference>
<feature type="transmembrane region" description="Helical" evidence="5">
    <location>
        <begin position="144"/>
        <end position="161"/>
    </location>
</feature>
<dbReference type="Gene3D" id="1.20.120.1780">
    <property type="entry name" value="UbiA prenyltransferase"/>
    <property type="match status" value="1"/>
</dbReference>
<dbReference type="Pfam" id="PF01040">
    <property type="entry name" value="UbiA"/>
    <property type="match status" value="1"/>
</dbReference>
<dbReference type="GO" id="GO:0016765">
    <property type="term" value="F:transferase activity, transferring alkyl or aryl (other than methyl) groups"/>
    <property type="evidence" value="ECO:0007669"/>
    <property type="project" value="InterPro"/>
</dbReference>
<proteinExistence type="predicted"/>
<feature type="transmembrane region" description="Helical" evidence="5">
    <location>
        <begin position="261"/>
        <end position="282"/>
    </location>
</feature>
<sequence length="283" mass="28594">MVGAAERCEADRVRASTALALVRACHPEPTVAVTAVAAGLAISVGRPAWGVVLVAAAVFTGQLSVGWLNDYLDADRDRTVGRADKPLAVGAVSRRAVGVGITCAAALCVPLSLSTGWLPGAVHLLAVASAWSYDAWLKSTVASVVPYAVSFGLLPVFVVLSGEVAPAWWLVAAGALLGAGAHFANVLPDLADDAVTGVRGLPQRLGPRSAAVAVVLLLASMACLAFGPVGGPAWTGLWALGLAVAAVVASVVWGRGDRSRGLFRAVMVTALLAVGLLLVSPLG</sequence>
<comment type="caution">
    <text evidence="6">The sequence shown here is derived from an EMBL/GenBank/DDBJ whole genome shotgun (WGS) entry which is preliminary data.</text>
</comment>
<evidence type="ECO:0000256" key="4">
    <source>
        <dbReference type="ARBA" id="ARBA00023136"/>
    </source>
</evidence>
<evidence type="ECO:0000256" key="1">
    <source>
        <dbReference type="ARBA" id="ARBA00004141"/>
    </source>
</evidence>
<dbReference type="InterPro" id="IPR000537">
    <property type="entry name" value="UbiA_prenyltransferase"/>
</dbReference>
<dbReference type="eggNOG" id="COG0382">
    <property type="taxonomic scope" value="Bacteria"/>
</dbReference>
<dbReference type="CDD" id="cd13956">
    <property type="entry name" value="PT_UbiA"/>
    <property type="match status" value="1"/>
</dbReference>
<feature type="transmembrane region" description="Helical" evidence="5">
    <location>
        <begin position="48"/>
        <end position="68"/>
    </location>
</feature>
<feature type="transmembrane region" description="Helical" evidence="5">
    <location>
        <begin position="167"/>
        <end position="188"/>
    </location>
</feature>
<organism evidence="6 7">
    <name type="scientific">Actinokineospora spheciospongiae</name>
    <dbReference type="NCBI Taxonomy" id="909613"/>
    <lineage>
        <taxon>Bacteria</taxon>
        <taxon>Bacillati</taxon>
        <taxon>Actinomycetota</taxon>
        <taxon>Actinomycetes</taxon>
        <taxon>Pseudonocardiales</taxon>
        <taxon>Pseudonocardiaceae</taxon>
        <taxon>Actinokineospora</taxon>
    </lineage>
</organism>
<dbReference type="Proteomes" id="UP000019277">
    <property type="component" value="Unassembled WGS sequence"/>
</dbReference>
<dbReference type="EMBL" id="AYXG01000077">
    <property type="protein sequence ID" value="EWC62495.1"/>
    <property type="molecule type" value="Genomic_DNA"/>
</dbReference>
<dbReference type="InterPro" id="IPR044878">
    <property type="entry name" value="UbiA_sf"/>
</dbReference>
<keyword evidence="3 5" id="KW-1133">Transmembrane helix</keyword>
<dbReference type="Gene3D" id="1.10.357.140">
    <property type="entry name" value="UbiA prenyltransferase"/>
    <property type="match status" value="1"/>
</dbReference>
<dbReference type="PATRIC" id="fig|909613.9.peg.2190"/>
<keyword evidence="2 5" id="KW-0812">Transmembrane</keyword>
<evidence type="ECO:0008006" key="8">
    <source>
        <dbReference type="Google" id="ProtNLM"/>
    </source>
</evidence>
<feature type="transmembrane region" description="Helical" evidence="5">
    <location>
        <begin position="233"/>
        <end position="254"/>
    </location>
</feature>
<dbReference type="AlphaFoldDB" id="W7INM6"/>
<evidence type="ECO:0000256" key="5">
    <source>
        <dbReference type="SAM" id="Phobius"/>
    </source>
</evidence>